<dbReference type="GO" id="GO:0008270">
    <property type="term" value="F:zinc ion binding"/>
    <property type="evidence" value="ECO:0007669"/>
    <property type="project" value="UniProtKB-KW"/>
</dbReference>
<dbReference type="OMA" id="MSSECTP"/>
<evidence type="ECO:0000256" key="1">
    <source>
        <dbReference type="ARBA" id="ARBA00022723"/>
    </source>
</evidence>
<proteinExistence type="predicted"/>
<accession>C5KDL7</accession>
<evidence type="ECO:0000259" key="7">
    <source>
        <dbReference type="PROSITE" id="PS50103"/>
    </source>
</evidence>
<feature type="domain" description="C3H1-type" evidence="7">
    <location>
        <begin position="116"/>
        <end position="143"/>
    </location>
</feature>
<dbReference type="GeneID" id="9062374"/>
<dbReference type="Pfam" id="PF00642">
    <property type="entry name" value="zf-CCCH"/>
    <property type="match status" value="2"/>
</dbReference>
<dbReference type="PANTHER" id="PTHR12547:SF18">
    <property type="entry name" value="PROTEIN TIS11"/>
    <property type="match status" value="1"/>
</dbReference>
<name>C5KDL7_PERM5</name>
<dbReference type="PROSITE" id="PS50103">
    <property type="entry name" value="ZF_C3H1"/>
    <property type="match status" value="3"/>
</dbReference>
<keyword evidence="2" id="KW-0677">Repeat</keyword>
<dbReference type="AlphaFoldDB" id="C5KDL7"/>
<feature type="zinc finger region" description="C3H1-type" evidence="5">
    <location>
        <begin position="46"/>
        <end position="73"/>
    </location>
</feature>
<dbReference type="InParanoid" id="C5KDL7"/>
<organism evidence="9">
    <name type="scientific">Perkinsus marinus (strain ATCC 50983 / TXsc)</name>
    <dbReference type="NCBI Taxonomy" id="423536"/>
    <lineage>
        <taxon>Eukaryota</taxon>
        <taxon>Sar</taxon>
        <taxon>Alveolata</taxon>
        <taxon>Perkinsozoa</taxon>
        <taxon>Perkinsea</taxon>
        <taxon>Perkinsida</taxon>
        <taxon>Perkinsidae</taxon>
        <taxon>Perkinsus</taxon>
    </lineage>
</organism>
<evidence type="ECO:0000256" key="4">
    <source>
        <dbReference type="ARBA" id="ARBA00022833"/>
    </source>
</evidence>
<evidence type="ECO:0000256" key="3">
    <source>
        <dbReference type="ARBA" id="ARBA00022771"/>
    </source>
</evidence>
<evidence type="ECO:0000256" key="5">
    <source>
        <dbReference type="PROSITE-ProRule" id="PRU00723"/>
    </source>
</evidence>
<evidence type="ECO:0000256" key="2">
    <source>
        <dbReference type="ARBA" id="ARBA00022737"/>
    </source>
</evidence>
<dbReference type="Gene3D" id="3.30.1370.210">
    <property type="match status" value="1"/>
</dbReference>
<dbReference type="PANTHER" id="PTHR12547">
    <property type="entry name" value="CCCH ZINC FINGER/TIS11-RELATED"/>
    <property type="match status" value="1"/>
</dbReference>
<gene>
    <name evidence="8" type="ORF">Pmar_PMAR022257</name>
</gene>
<feature type="region of interest" description="Disordered" evidence="6">
    <location>
        <begin position="1"/>
        <end position="34"/>
    </location>
</feature>
<feature type="domain" description="C3H1-type" evidence="7">
    <location>
        <begin position="46"/>
        <end position="73"/>
    </location>
</feature>
<keyword evidence="1 5" id="KW-0479">Metal-binding</keyword>
<dbReference type="InterPro" id="IPR045877">
    <property type="entry name" value="ZFP36-like"/>
</dbReference>
<evidence type="ECO:0000313" key="8">
    <source>
        <dbReference type="EMBL" id="EER17320.1"/>
    </source>
</evidence>
<dbReference type="OrthoDB" id="446936at2759"/>
<dbReference type="SUPFAM" id="SSF90229">
    <property type="entry name" value="CCCH zinc finger"/>
    <property type="match status" value="2"/>
</dbReference>
<dbReference type="InterPro" id="IPR036855">
    <property type="entry name" value="Znf_CCCH_sf"/>
</dbReference>
<sequence>MPSSSSYVATRRQASDSTITDSGRGSEDTSKTSGHSSIYTRYLSQFYKTKLCKYHLDGFCNRGDNCTHAHSVEELNSQPDLAKCRMCRVFLQTGHCADSQCPYAHDLETVRSSNAFFRTKMCDFAKQGFCKLGNRCRYAHSGSEIIQDVDYSPKADDSKKPIQPGSADIGLEGKKMYAIHKRRRRGGKNITKSETTPCLELTIKNQNNGGNGHSSSIRVSYSCM</sequence>
<keyword evidence="9" id="KW-1185">Reference proteome</keyword>
<keyword evidence="3 5" id="KW-0863">Zinc-finger</keyword>
<dbReference type="InterPro" id="IPR000571">
    <property type="entry name" value="Znf_CCCH"/>
</dbReference>
<keyword evidence="4 5" id="KW-0862">Zinc</keyword>
<feature type="zinc finger region" description="C3H1-type" evidence="5">
    <location>
        <begin position="116"/>
        <end position="143"/>
    </location>
</feature>
<dbReference type="EMBL" id="GG672124">
    <property type="protein sequence ID" value="EER17320.1"/>
    <property type="molecule type" value="Genomic_DNA"/>
</dbReference>
<feature type="zinc finger region" description="C3H1-type" evidence="5">
    <location>
        <begin position="86"/>
        <end position="108"/>
    </location>
</feature>
<dbReference type="Proteomes" id="UP000007800">
    <property type="component" value="Unassembled WGS sequence"/>
</dbReference>
<feature type="domain" description="C3H1-type" evidence="7">
    <location>
        <begin position="86"/>
        <end position="108"/>
    </location>
</feature>
<feature type="region of interest" description="Disordered" evidence="6">
    <location>
        <begin position="202"/>
        <end position="224"/>
    </location>
</feature>
<evidence type="ECO:0000256" key="6">
    <source>
        <dbReference type="SAM" id="MobiDB-lite"/>
    </source>
</evidence>
<dbReference type="Gene3D" id="4.10.1000.10">
    <property type="entry name" value="Zinc finger, CCCH-type"/>
    <property type="match status" value="1"/>
</dbReference>
<evidence type="ECO:0000313" key="9">
    <source>
        <dbReference type="Proteomes" id="UP000007800"/>
    </source>
</evidence>
<dbReference type="RefSeq" id="XP_002785524.1">
    <property type="nucleotide sequence ID" value="XM_002785478.1"/>
</dbReference>
<reference evidence="8 9" key="1">
    <citation type="submission" date="2008-07" db="EMBL/GenBank/DDBJ databases">
        <authorList>
            <person name="El-Sayed N."/>
            <person name="Caler E."/>
            <person name="Inman J."/>
            <person name="Amedeo P."/>
            <person name="Hass B."/>
            <person name="Wortman J."/>
        </authorList>
    </citation>
    <scope>NUCLEOTIDE SEQUENCE [LARGE SCALE GENOMIC DNA]</scope>
    <source>
        <strain evidence="9">ATCC 50983 / TXsc</strain>
    </source>
</reference>
<protein>
    <recommendedName>
        <fullName evidence="7">C3H1-type domain-containing protein</fullName>
    </recommendedName>
</protein>
<dbReference type="SMART" id="SM00356">
    <property type="entry name" value="ZnF_C3H1"/>
    <property type="match status" value="3"/>
</dbReference>
<dbReference type="GO" id="GO:0003729">
    <property type="term" value="F:mRNA binding"/>
    <property type="evidence" value="ECO:0007669"/>
    <property type="project" value="InterPro"/>
</dbReference>